<keyword evidence="1" id="KW-0472">Membrane</keyword>
<accession>A0A834TZI8</accession>
<keyword evidence="1" id="KW-1133">Transmembrane helix</keyword>
<evidence type="ECO:0000256" key="1">
    <source>
        <dbReference type="SAM" id="Phobius"/>
    </source>
</evidence>
<keyword evidence="1" id="KW-0812">Transmembrane</keyword>
<reference evidence="2" key="1">
    <citation type="submission" date="2020-09" db="EMBL/GenBank/DDBJ databases">
        <title>Genome-Enabled Discovery of Anthraquinone Biosynthesis in Senna tora.</title>
        <authorList>
            <person name="Kang S.-H."/>
            <person name="Pandey R.P."/>
            <person name="Lee C.-M."/>
            <person name="Sim J.-S."/>
            <person name="Jeong J.-T."/>
            <person name="Choi B.-S."/>
            <person name="Jung M."/>
            <person name="Ginzburg D."/>
            <person name="Zhao K."/>
            <person name="Won S.Y."/>
            <person name="Oh T.-J."/>
            <person name="Yu Y."/>
            <person name="Kim N.-H."/>
            <person name="Lee O.R."/>
            <person name="Lee T.-H."/>
            <person name="Bashyal P."/>
            <person name="Kim T.-S."/>
            <person name="Lee W.-H."/>
            <person name="Kawkins C."/>
            <person name="Kim C.-K."/>
            <person name="Kim J.S."/>
            <person name="Ahn B.O."/>
            <person name="Rhee S.Y."/>
            <person name="Sohng J.K."/>
        </authorList>
    </citation>
    <scope>NUCLEOTIDE SEQUENCE</scope>
    <source>
        <tissue evidence="2">Leaf</tissue>
    </source>
</reference>
<organism evidence="2 3">
    <name type="scientific">Senna tora</name>
    <dbReference type="NCBI Taxonomy" id="362788"/>
    <lineage>
        <taxon>Eukaryota</taxon>
        <taxon>Viridiplantae</taxon>
        <taxon>Streptophyta</taxon>
        <taxon>Embryophyta</taxon>
        <taxon>Tracheophyta</taxon>
        <taxon>Spermatophyta</taxon>
        <taxon>Magnoliopsida</taxon>
        <taxon>eudicotyledons</taxon>
        <taxon>Gunneridae</taxon>
        <taxon>Pentapetalae</taxon>
        <taxon>rosids</taxon>
        <taxon>fabids</taxon>
        <taxon>Fabales</taxon>
        <taxon>Fabaceae</taxon>
        <taxon>Caesalpinioideae</taxon>
        <taxon>Cassia clade</taxon>
        <taxon>Senna</taxon>
    </lineage>
</organism>
<dbReference type="EMBL" id="JAAIUW010000006">
    <property type="protein sequence ID" value="KAF7829166.1"/>
    <property type="molecule type" value="Genomic_DNA"/>
</dbReference>
<protein>
    <submittedName>
        <fullName evidence="2">Uncharacterized protein</fullName>
    </submittedName>
</protein>
<dbReference type="AlphaFoldDB" id="A0A834TZI8"/>
<dbReference type="Proteomes" id="UP000634136">
    <property type="component" value="Unassembled WGS sequence"/>
</dbReference>
<evidence type="ECO:0000313" key="2">
    <source>
        <dbReference type="EMBL" id="KAF7829166.1"/>
    </source>
</evidence>
<name>A0A834TZI8_9FABA</name>
<feature type="transmembrane region" description="Helical" evidence="1">
    <location>
        <begin position="26"/>
        <end position="47"/>
    </location>
</feature>
<evidence type="ECO:0000313" key="3">
    <source>
        <dbReference type="Proteomes" id="UP000634136"/>
    </source>
</evidence>
<sequence length="54" mass="5766">MEGIERVAKTKSIEDAVTSLTRNKNLLAGGVIAVATMSAGVYIVYLVNLNIFIP</sequence>
<gene>
    <name evidence="2" type="ORF">G2W53_020330</name>
</gene>
<keyword evidence="3" id="KW-1185">Reference proteome</keyword>
<comment type="caution">
    <text evidence="2">The sequence shown here is derived from an EMBL/GenBank/DDBJ whole genome shotgun (WGS) entry which is preliminary data.</text>
</comment>
<proteinExistence type="predicted"/>